<organism evidence="3 4">
    <name type="scientific">Levilactobacillus senmaizukei DSM 21775 = NBRC 103853</name>
    <dbReference type="NCBI Taxonomy" id="1423803"/>
    <lineage>
        <taxon>Bacteria</taxon>
        <taxon>Bacillati</taxon>
        <taxon>Bacillota</taxon>
        <taxon>Bacilli</taxon>
        <taxon>Lactobacillales</taxon>
        <taxon>Lactobacillaceae</taxon>
        <taxon>Levilactobacillus</taxon>
    </lineage>
</organism>
<dbReference type="PANTHER" id="PTHR33434">
    <property type="entry name" value="DEGV DOMAIN-CONTAINING PROTEIN DR_1986-RELATED"/>
    <property type="match status" value="1"/>
</dbReference>
<dbReference type="Proteomes" id="UP000051589">
    <property type="component" value="Unassembled WGS sequence"/>
</dbReference>
<dbReference type="RefSeq" id="WP_061776490.1">
    <property type="nucleotide sequence ID" value="NZ_AYZH01000010.1"/>
</dbReference>
<sequence>MTTAIVTDTAAYLTPTQLAQYHITVLPITVILGEQQYPESELEEQPQMFYDYLRTNPDLPTTSQTSLGAVKEAYDKLADQGIDEIISIHLSSGITSFMDNLQIFAKDYPRAKVYPIDSLVASAGEANLCLLAGQMVANGDHADTIVPELKDLRTTMQVYFAVNSLSHLARTGRLSNRSAIIGDLFNIKPILTFNSAGQIIAIDKERTMKKAFHFMEMHLKATLQSVDYPILVTVIAANNPNLANQWVQKIAEDFPEVRVVFSELGPVISVHTGEKTMGLIWQRDWKTI</sequence>
<dbReference type="PROSITE" id="PS51482">
    <property type="entry name" value="DEGV"/>
    <property type="match status" value="1"/>
</dbReference>
<evidence type="ECO:0008006" key="5">
    <source>
        <dbReference type="Google" id="ProtNLM"/>
    </source>
</evidence>
<dbReference type="NCBIfam" id="TIGR00762">
    <property type="entry name" value="DegV"/>
    <property type="match status" value="1"/>
</dbReference>
<dbReference type="SUPFAM" id="SSF82549">
    <property type="entry name" value="DAK1/DegV-like"/>
    <property type="match status" value="1"/>
</dbReference>
<evidence type="ECO:0000313" key="4">
    <source>
        <dbReference type="Proteomes" id="UP000051589"/>
    </source>
</evidence>
<reference evidence="3 4" key="1">
    <citation type="journal article" date="2015" name="Genome Announc.">
        <title>Expanding the biotechnology potential of lactobacilli through comparative genomics of 213 strains and associated genera.</title>
        <authorList>
            <person name="Sun Z."/>
            <person name="Harris H.M."/>
            <person name="McCann A."/>
            <person name="Guo C."/>
            <person name="Argimon S."/>
            <person name="Zhang W."/>
            <person name="Yang X."/>
            <person name="Jeffery I.B."/>
            <person name="Cooney J.C."/>
            <person name="Kagawa T.F."/>
            <person name="Liu W."/>
            <person name="Song Y."/>
            <person name="Salvetti E."/>
            <person name="Wrobel A."/>
            <person name="Rasinkangas P."/>
            <person name="Parkhill J."/>
            <person name="Rea M.C."/>
            <person name="O'Sullivan O."/>
            <person name="Ritari J."/>
            <person name="Douillard F.P."/>
            <person name="Paul Ross R."/>
            <person name="Yang R."/>
            <person name="Briner A.E."/>
            <person name="Felis G.E."/>
            <person name="de Vos W.M."/>
            <person name="Barrangou R."/>
            <person name="Klaenhammer T.R."/>
            <person name="Caufield P.W."/>
            <person name="Cui Y."/>
            <person name="Zhang H."/>
            <person name="O'Toole P.W."/>
        </authorList>
    </citation>
    <scope>NUCLEOTIDE SEQUENCE [LARGE SCALE GENOMIC DNA]</scope>
    <source>
        <strain evidence="3 4">DSM 21775</strain>
    </source>
</reference>
<dbReference type="STRING" id="1423803.FD13_GL000235"/>
<dbReference type="Pfam" id="PF02645">
    <property type="entry name" value="DegV"/>
    <property type="match status" value="1"/>
</dbReference>
<evidence type="ECO:0000313" key="3">
    <source>
        <dbReference type="EMBL" id="KRN02096.1"/>
    </source>
</evidence>
<keyword evidence="4" id="KW-1185">Reference proteome</keyword>
<dbReference type="PANTHER" id="PTHR33434:SF2">
    <property type="entry name" value="FATTY ACID-BINDING PROTEIN TM_1468"/>
    <property type="match status" value="1"/>
</dbReference>
<dbReference type="PATRIC" id="fig|1423803.3.peg.229"/>
<dbReference type="InterPro" id="IPR003797">
    <property type="entry name" value="DegV"/>
</dbReference>
<protein>
    <recommendedName>
        <fullName evidence="5">DegV family protein</fullName>
    </recommendedName>
</protein>
<dbReference type="Gene3D" id="3.40.50.10170">
    <property type="match status" value="1"/>
</dbReference>
<keyword evidence="2" id="KW-0446">Lipid-binding</keyword>
<accession>A0A0R2DDF6</accession>
<proteinExistence type="predicted"/>
<dbReference type="OrthoDB" id="9775494at2"/>
<dbReference type="GO" id="GO:0008289">
    <property type="term" value="F:lipid binding"/>
    <property type="evidence" value="ECO:0007669"/>
    <property type="project" value="UniProtKB-KW"/>
</dbReference>
<comment type="caution">
    <text evidence="3">The sequence shown here is derived from an EMBL/GenBank/DDBJ whole genome shotgun (WGS) entry which is preliminary data.</text>
</comment>
<evidence type="ECO:0000256" key="2">
    <source>
        <dbReference type="ARBA" id="ARBA00023121"/>
    </source>
</evidence>
<name>A0A0R2DDF6_9LACO</name>
<dbReference type="AlphaFoldDB" id="A0A0R2DDF6"/>
<dbReference type="InterPro" id="IPR050270">
    <property type="entry name" value="DegV_domain_contain"/>
</dbReference>
<dbReference type="Gene3D" id="3.30.1180.10">
    <property type="match status" value="1"/>
</dbReference>
<gene>
    <name evidence="3" type="ORF">FD13_GL000235</name>
</gene>
<evidence type="ECO:0000256" key="1">
    <source>
        <dbReference type="ARBA" id="ARBA00003238"/>
    </source>
</evidence>
<comment type="function">
    <text evidence="1">May bind long-chain fatty acids, such as palmitate, and may play a role in lipid transport or fatty acid metabolism.</text>
</comment>
<dbReference type="InterPro" id="IPR043168">
    <property type="entry name" value="DegV_C"/>
</dbReference>
<dbReference type="EMBL" id="AYZH01000010">
    <property type="protein sequence ID" value="KRN02096.1"/>
    <property type="molecule type" value="Genomic_DNA"/>
</dbReference>